<keyword evidence="6" id="KW-0560">Oxidoreductase</keyword>
<dbReference type="InterPro" id="IPR002847">
    <property type="entry name" value="F420-0_gamma-glut_ligase-dom"/>
</dbReference>
<dbReference type="Proteomes" id="UP000198802">
    <property type="component" value="Unassembled WGS sequence"/>
</dbReference>
<evidence type="ECO:0000256" key="5">
    <source>
        <dbReference type="ARBA" id="ARBA00022958"/>
    </source>
</evidence>
<evidence type="ECO:0000256" key="3">
    <source>
        <dbReference type="ARBA" id="ARBA00022741"/>
    </source>
</evidence>
<reference evidence="14" key="1">
    <citation type="submission" date="2015-11" db="EMBL/GenBank/DDBJ databases">
        <authorList>
            <person name="Varghese N."/>
        </authorList>
    </citation>
    <scope>NUCLEOTIDE SEQUENCE [LARGE SCALE GENOMIC DNA]</scope>
    <source>
        <strain evidence="14">DSM 45899</strain>
    </source>
</reference>
<dbReference type="GO" id="GO:0052618">
    <property type="term" value="F:coenzyme F420-0:L-glutamate ligase activity"/>
    <property type="evidence" value="ECO:0007669"/>
    <property type="project" value="TreeGrafter"/>
</dbReference>
<dbReference type="GO" id="GO:0005525">
    <property type="term" value="F:GTP binding"/>
    <property type="evidence" value="ECO:0007669"/>
    <property type="project" value="UniProtKB-KW"/>
</dbReference>
<protein>
    <submittedName>
        <fullName evidence="13">Coenzyme F420-0:L-glutamate ligase / coenzyme F420-1:gamma-L-glutamate ligase</fullName>
    </submittedName>
</protein>
<accession>A0A0S4QIY3</accession>
<evidence type="ECO:0000259" key="12">
    <source>
        <dbReference type="Pfam" id="PF01996"/>
    </source>
</evidence>
<dbReference type="NCBIfam" id="NF009810">
    <property type="entry name" value="PRK13294.1"/>
    <property type="match status" value="1"/>
</dbReference>
<keyword evidence="2" id="KW-0479">Metal-binding</keyword>
<evidence type="ECO:0000256" key="4">
    <source>
        <dbReference type="ARBA" id="ARBA00022842"/>
    </source>
</evidence>
<dbReference type="Pfam" id="PF01996">
    <property type="entry name" value="F420_ligase"/>
    <property type="match status" value="1"/>
</dbReference>
<dbReference type="GO" id="GO:0046872">
    <property type="term" value="F:metal ion binding"/>
    <property type="evidence" value="ECO:0007669"/>
    <property type="project" value="UniProtKB-KW"/>
</dbReference>
<dbReference type="Pfam" id="PF00881">
    <property type="entry name" value="Nitroreductase"/>
    <property type="match status" value="1"/>
</dbReference>
<feature type="domain" description="Nitroreductase" evidence="11">
    <location>
        <begin position="331"/>
        <end position="498"/>
    </location>
</feature>
<evidence type="ECO:0000256" key="9">
    <source>
        <dbReference type="ARBA" id="ARBA00023268"/>
    </source>
</evidence>
<keyword evidence="5" id="KW-0630">Potassium</keyword>
<organism evidence="13 14">
    <name type="scientific">Parafrankia irregularis</name>
    <dbReference type="NCBI Taxonomy" id="795642"/>
    <lineage>
        <taxon>Bacteria</taxon>
        <taxon>Bacillati</taxon>
        <taxon>Actinomycetota</taxon>
        <taxon>Actinomycetes</taxon>
        <taxon>Frankiales</taxon>
        <taxon>Frankiaceae</taxon>
        <taxon>Parafrankia</taxon>
    </lineage>
</organism>
<keyword evidence="7" id="KW-0342">GTP-binding</keyword>
<dbReference type="NCBIfam" id="TIGR01916">
    <property type="entry name" value="F420_cofE"/>
    <property type="match status" value="1"/>
</dbReference>
<name>A0A0S4QIY3_9ACTN</name>
<proteinExistence type="predicted"/>
<feature type="domain" description="Coenzyme F420:L-glutamate ligase-like" evidence="12">
    <location>
        <begin position="86"/>
        <end position="294"/>
    </location>
</feature>
<gene>
    <name evidence="13" type="ORF">Ga0074812_102512</name>
</gene>
<keyword evidence="9" id="KW-0511">Multifunctional enzyme</keyword>
<sequence>MSELSAMDPFTLGTPALGTPTSADEPSPAGTSAPLAVPSEAAALTPAHEPSAAQQPAPVAPPTPATPAGPEVPASARLQILPLPGIGEIRPGDDLAQVIATAAGAGEPGTGGAAGLLDGDVLVVTSKIVSKAEGRLIQIDGDQDREATRQVAIDAESVREVARRGQTRIVETRHGLVLASAGVDASNVNKDSIALLPVDPDASARTLRDGLRERLGVDVCVIISDTAGRPWRRGLTDMAIGVAGMAALRSHIGDVDAYGNELGMTEIAEADELAAAADLVKGKLGATPVAIVRGFGRLPDDGAGAGALLRPFAEDMFQLGTVEARRSAPFARRTVREFADLPVDPAAVRQAVAAAITAPAPHHTTPWRFVLVDARRHALLDAMAMAWTDDLRRDGFDEDSVSRRLRRGDVLRRAPVLIVPMMVSDGSHSYPDERRSRAEERMFTVAVGAAVQNLLVALAAEGLGSCWVSSALFCGEIVTDVLDLPRTWAPMGVVGVGHPAAPAAPRPPRDATAFIVER</sequence>
<evidence type="ECO:0000256" key="8">
    <source>
        <dbReference type="ARBA" id="ARBA00023211"/>
    </source>
</evidence>
<dbReference type="NCBIfam" id="TIGR03553">
    <property type="entry name" value="F420_FbiB_CTERM"/>
    <property type="match status" value="1"/>
</dbReference>
<dbReference type="Gene3D" id="3.90.1660.10">
    <property type="entry name" value="CofE-like domain"/>
    <property type="match status" value="1"/>
</dbReference>
<evidence type="ECO:0000313" key="14">
    <source>
        <dbReference type="Proteomes" id="UP000198802"/>
    </source>
</evidence>
<keyword evidence="8" id="KW-0464">Manganese</keyword>
<evidence type="ECO:0000256" key="2">
    <source>
        <dbReference type="ARBA" id="ARBA00022723"/>
    </source>
</evidence>
<dbReference type="SUPFAM" id="SSF55469">
    <property type="entry name" value="FMN-dependent nitroreductase-like"/>
    <property type="match status" value="1"/>
</dbReference>
<dbReference type="InterPro" id="IPR000415">
    <property type="entry name" value="Nitroreductase-like"/>
</dbReference>
<dbReference type="InterPro" id="IPR008225">
    <property type="entry name" value="F420-0_g-glutamyl_ligase"/>
</dbReference>
<evidence type="ECO:0000256" key="1">
    <source>
        <dbReference type="ARBA" id="ARBA00022598"/>
    </source>
</evidence>
<evidence type="ECO:0000313" key="13">
    <source>
        <dbReference type="EMBL" id="CUU54502.1"/>
    </source>
</evidence>
<dbReference type="PANTHER" id="PTHR47917">
    <property type="match status" value="1"/>
</dbReference>
<feature type="region of interest" description="Disordered" evidence="10">
    <location>
        <begin position="1"/>
        <end position="72"/>
    </location>
</feature>
<keyword evidence="4" id="KW-0460">Magnesium</keyword>
<evidence type="ECO:0000256" key="10">
    <source>
        <dbReference type="SAM" id="MobiDB-lite"/>
    </source>
</evidence>
<dbReference type="SUPFAM" id="SSF144010">
    <property type="entry name" value="CofE-like"/>
    <property type="match status" value="1"/>
</dbReference>
<dbReference type="GO" id="GO:0016491">
    <property type="term" value="F:oxidoreductase activity"/>
    <property type="evidence" value="ECO:0007669"/>
    <property type="project" value="UniProtKB-KW"/>
</dbReference>
<dbReference type="PANTHER" id="PTHR47917:SF1">
    <property type="entry name" value="COENZYME F420:L-GLUTAMATE LIGASE"/>
    <property type="match status" value="1"/>
</dbReference>
<keyword evidence="3" id="KW-0547">Nucleotide-binding</keyword>
<dbReference type="Gene3D" id="3.30.1330.100">
    <property type="entry name" value="CofE-like"/>
    <property type="match status" value="1"/>
</dbReference>
<evidence type="ECO:0000256" key="6">
    <source>
        <dbReference type="ARBA" id="ARBA00023002"/>
    </source>
</evidence>
<feature type="compositionally biased region" description="Pro residues" evidence="10">
    <location>
        <begin position="58"/>
        <end position="67"/>
    </location>
</feature>
<keyword evidence="1 13" id="KW-0436">Ligase</keyword>
<evidence type="ECO:0000259" key="11">
    <source>
        <dbReference type="Pfam" id="PF00881"/>
    </source>
</evidence>
<dbReference type="InterPro" id="IPR029479">
    <property type="entry name" value="Nitroreductase"/>
</dbReference>
<keyword evidence="14" id="KW-1185">Reference proteome</keyword>
<evidence type="ECO:0000256" key="7">
    <source>
        <dbReference type="ARBA" id="ARBA00023134"/>
    </source>
</evidence>
<dbReference type="AlphaFoldDB" id="A0A0S4QIY3"/>
<dbReference type="InterPro" id="IPR019943">
    <property type="entry name" value="F420_FbiB_C"/>
</dbReference>
<dbReference type="Gene3D" id="3.40.109.10">
    <property type="entry name" value="NADH Oxidase"/>
    <property type="match status" value="1"/>
</dbReference>
<dbReference type="EMBL" id="FAOZ01000002">
    <property type="protein sequence ID" value="CUU54502.1"/>
    <property type="molecule type" value="Genomic_DNA"/>
</dbReference>